<gene>
    <name evidence="1" type="ORF">ANCDUO_04591</name>
</gene>
<evidence type="ECO:0000313" key="2">
    <source>
        <dbReference type="Proteomes" id="UP000054047"/>
    </source>
</evidence>
<sequence length="60" mass="6828">MYDFATNPAMSLRSRVKRKYAKPEEFHFYCVGQYETSKVYDAVTKAIQLTTGLGTSVKAE</sequence>
<name>A0A0C2H6M1_9BILA</name>
<keyword evidence="2" id="KW-1185">Reference proteome</keyword>
<dbReference type="AlphaFoldDB" id="A0A0C2H6M1"/>
<protein>
    <submittedName>
        <fullName evidence="1">Uncharacterized protein</fullName>
    </submittedName>
</protein>
<dbReference type="Proteomes" id="UP000054047">
    <property type="component" value="Unassembled WGS sequence"/>
</dbReference>
<dbReference type="OrthoDB" id="200948at2759"/>
<dbReference type="EMBL" id="KN727711">
    <property type="protein sequence ID" value="KIH65091.1"/>
    <property type="molecule type" value="Genomic_DNA"/>
</dbReference>
<organism evidence="1 2">
    <name type="scientific">Ancylostoma duodenale</name>
    <dbReference type="NCBI Taxonomy" id="51022"/>
    <lineage>
        <taxon>Eukaryota</taxon>
        <taxon>Metazoa</taxon>
        <taxon>Ecdysozoa</taxon>
        <taxon>Nematoda</taxon>
        <taxon>Chromadorea</taxon>
        <taxon>Rhabditida</taxon>
        <taxon>Rhabditina</taxon>
        <taxon>Rhabditomorpha</taxon>
        <taxon>Strongyloidea</taxon>
        <taxon>Ancylostomatidae</taxon>
        <taxon>Ancylostomatinae</taxon>
        <taxon>Ancylostoma</taxon>
    </lineage>
</organism>
<evidence type="ECO:0000313" key="1">
    <source>
        <dbReference type="EMBL" id="KIH65091.1"/>
    </source>
</evidence>
<reference evidence="1 2" key="1">
    <citation type="submission" date="2013-12" db="EMBL/GenBank/DDBJ databases">
        <title>Draft genome of the parsitic nematode Ancylostoma duodenale.</title>
        <authorList>
            <person name="Mitreva M."/>
        </authorList>
    </citation>
    <scope>NUCLEOTIDE SEQUENCE [LARGE SCALE GENOMIC DNA]</scope>
    <source>
        <strain evidence="1 2">Zhejiang</strain>
    </source>
</reference>
<accession>A0A0C2H6M1</accession>
<proteinExistence type="predicted"/>